<dbReference type="InterPro" id="IPR036116">
    <property type="entry name" value="FN3_sf"/>
</dbReference>
<evidence type="ECO:0000313" key="4">
    <source>
        <dbReference type="EMBL" id="CAG2227247.1"/>
    </source>
</evidence>
<feature type="domain" description="Fibronectin type-III" evidence="3">
    <location>
        <begin position="352"/>
        <end position="445"/>
    </location>
</feature>
<keyword evidence="5" id="KW-1185">Reference proteome</keyword>
<protein>
    <recommendedName>
        <fullName evidence="3">Fibronectin type-III domain-containing protein</fullName>
    </recommendedName>
</protein>
<dbReference type="SMART" id="SM00060">
    <property type="entry name" value="FN3"/>
    <property type="match status" value="2"/>
</dbReference>
<dbReference type="Gene3D" id="2.60.40.10">
    <property type="entry name" value="Immunoglobulins"/>
    <property type="match status" value="2"/>
</dbReference>
<keyword evidence="2" id="KW-0472">Membrane</keyword>
<dbReference type="CDD" id="cd00063">
    <property type="entry name" value="FN3"/>
    <property type="match status" value="2"/>
</dbReference>
<dbReference type="Proteomes" id="UP000683360">
    <property type="component" value="Unassembled WGS sequence"/>
</dbReference>
<sequence length="477" mass="54726">MVIVLNVTIFNKVIIMDRYIIGYDVSEFLSKPSKIRKEEDSPDCDDRERNKGLLCLSEPSTEQILINLIKQDTDNLMKWIRGDDQILQKLMKGNDKKIPEWTKGETDTLHESMKFQMISFNRQPSLLTYQIIVVHNLTTDQETLIKWVEENDKTCTVCSEEDKRTLTEWISDSQQTITESITKETMKFYKMIQGLDYTLDEKTKQDIKKIINRKGRSSINTYRHYNIVLSKTSNKNTMTEIGERALFEPGCPFALNITSTKVELKWDEPSVGADFMDFYKIMCEETRICVTCFFETPGNACTYAVEGLKPNPEYAFKIQAVKNDKNRGPYSETLTVSTLEISCDSMAEAPFEPGCPSALNITSTAVELKWDEPSVGADFINFYKIICEEKGICVTCFFETPGNSCTYAVEGLKPNTKYAFKIQAVKNGQNRGPYSETLTVSTLEISCDRMAELVYVLFYITVLIWFTYLFFYTVTTT</sequence>
<feature type="domain" description="Fibronectin type-III" evidence="3">
    <location>
        <begin position="248"/>
        <end position="341"/>
    </location>
</feature>
<reference evidence="4" key="1">
    <citation type="submission" date="2021-03" db="EMBL/GenBank/DDBJ databases">
        <authorList>
            <person name="Bekaert M."/>
        </authorList>
    </citation>
    <scope>NUCLEOTIDE SEQUENCE</scope>
</reference>
<keyword evidence="1" id="KW-0677">Repeat</keyword>
<dbReference type="InterPro" id="IPR013783">
    <property type="entry name" value="Ig-like_fold"/>
</dbReference>
<dbReference type="EMBL" id="CAJPWZ010001957">
    <property type="protein sequence ID" value="CAG2227247.1"/>
    <property type="molecule type" value="Genomic_DNA"/>
</dbReference>
<dbReference type="AlphaFoldDB" id="A0A8S3T9E5"/>
<evidence type="ECO:0000256" key="1">
    <source>
        <dbReference type="ARBA" id="ARBA00022737"/>
    </source>
</evidence>
<dbReference type="PROSITE" id="PS50853">
    <property type="entry name" value="FN3"/>
    <property type="match status" value="2"/>
</dbReference>
<evidence type="ECO:0000313" key="5">
    <source>
        <dbReference type="Proteomes" id="UP000683360"/>
    </source>
</evidence>
<dbReference type="PANTHER" id="PTHR46708">
    <property type="entry name" value="TENASCIN"/>
    <property type="match status" value="1"/>
</dbReference>
<proteinExistence type="predicted"/>
<keyword evidence="2" id="KW-1133">Transmembrane helix</keyword>
<comment type="caution">
    <text evidence="4">The sequence shown here is derived from an EMBL/GenBank/DDBJ whole genome shotgun (WGS) entry which is preliminary data.</text>
</comment>
<evidence type="ECO:0000259" key="3">
    <source>
        <dbReference type="PROSITE" id="PS50853"/>
    </source>
</evidence>
<dbReference type="Pfam" id="PF00041">
    <property type="entry name" value="fn3"/>
    <property type="match status" value="2"/>
</dbReference>
<dbReference type="SUPFAM" id="SSF49265">
    <property type="entry name" value="Fibronectin type III"/>
    <property type="match status" value="1"/>
</dbReference>
<feature type="transmembrane region" description="Helical" evidence="2">
    <location>
        <begin position="453"/>
        <end position="474"/>
    </location>
</feature>
<keyword evidence="2" id="KW-0812">Transmembrane</keyword>
<evidence type="ECO:0000256" key="2">
    <source>
        <dbReference type="SAM" id="Phobius"/>
    </source>
</evidence>
<dbReference type="OrthoDB" id="6129306at2759"/>
<gene>
    <name evidence="4" type="ORF">MEDL_40278</name>
</gene>
<accession>A0A8S3T9E5</accession>
<dbReference type="InterPro" id="IPR003961">
    <property type="entry name" value="FN3_dom"/>
</dbReference>
<organism evidence="4 5">
    <name type="scientific">Mytilus edulis</name>
    <name type="common">Blue mussel</name>
    <dbReference type="NCBI Taxonomy" id="6550"/>
    <lineage>
        <taxon>Eukaryota</taxon>
        <taxon>Metazoa</taxon>
        <taxon>Spiralia</taxon>
        <taxon>Lophotrochozoa</taxon>
        <taxon>Mollusca</taxon>
        <taxon>Bivalvia</taxon>
        <taxon>Autobranchia</taxon>
        <taxon>Pteriomorphia</taxon>
        <taxon>Mytilida</taxon>
        <taxon>Mytiloidea</taxon>
        <taxon>Mytilidae</taxon>
        <taxon>Mytilinae</taxon>
        <taxon>Mytilus</taxon>
    </lineage>
</organism>
<name>A0A8S3T9E5_MYTED</name>
<dbReference type="InterPro" id="IPR050991">
    <property type="entry name" value="ECM_Regulatory_Proteins"/>
</dbReference>